<dbReference type="PROSITE" id="PS50932">
    <property type="entry name" value="HTH_LACI_2"/>
    <property type="match status" value="1"/>
</dbReference>
<dbReference type="Gene3D" id="3.40.50.2300">
    <property type="match status" value="2"/>
</dbReference>
<dbReference type="Pfam" id="PF00356">
    <property type="entry name" value="LacI"/>
    <property type="match status" value="1"/>
</dbReference>
<keyword evidence="1" id="KW-0805">Transcription regulation</keyword>
<name>A0A430FDP3_9BIFI</name>
<dbReference type="Gene3D" id="1.10.260.40">
    <property type="entry name" value="lambda repressor-like DNA-binding domains"/>
    <property type="match status" value="1"/>
</dbReference>
<dbReference type="InterPro" id="IPR046335">
    <property type="entry name" value="LacI/GalR-like_sensor"/>
</dbReference>
<feature type="region of interest" description="Disordered" evidence="4">
    <location>
        <begin position="1"/>
        <end position="27"/>
    </location>
</feature>
<keyword evidence="2" id="KW-0238">DNA-binding</keyword>
<evidence type="ECO:0000256" key="3">
    <source>
        <dbReference type="ARBA" id="ARBA00023163"/>
    </source>
</evidence>
<reference evidence="6 7" key="1">
    <citation type="submission" date="2018-09" db="EMBL/GenBank/DDBJ databases">
        <title>Characterization of the phylogenetic diversity of five novel species belonging to the genus Bifidobacterium.</title>
        <authorList>
            <person name="Lugli G.A."/>
            <person name="Duranti S."/>
            <person name="Milani C."/>
        </authorList>
    </citation>
    <scope>NUCLEOTIDE SEQUENCE [LARGE SCALE GENOMIC DNA]</scope>
    <source>
        <strain evidence="6 7">2034B</strain>
    </source>
</reference>
<evidence type="ECO:0000256" key="4">
    <source>
        <dbReference type="SAM" id="MobiDB-lite"/>
    </source>
</evidence>
<dbReference type="Pfam" id="PF13377">
    <property type="entry name" value="Peripla_BP_3"/>
    <property type="match status" value="1"/>
</dbReference>
<dbReference type="AlphaFoldDB" id="A0A430FDP3"/>
<dbReference type="GO" id="GO:0003700">
    <property type="term" value="F:DNA-binding transcription factor activity"/>
    <property type="evidence" value="ECO:0007669"/>
    <property type="project" value="TreeGrafter"/>
</dbReference>
<sequence>MGTAQTPEEMVNDAHAAKLASASRPATPELRQTARLEDVAALANVSLATASKALHNKPRVSEETRQRVLNAAHQLNYSPNRLAQSLAKGSTGFIGLITSDLQGRFSTPILIGAENELRAQSTSVLLANARGDEALERAHVEKFLSLKVDGLLIVQRNTDPRPSLGQDFGVPLVYVYGPSNDSNDCSVTCDNVDAGRIAVNHLISCGKRKIAIIGGDETYTSATDRTKGALEALAEFGLEPAGPLRYGRWDENWGRAATRLLLDQSVDFDAVVCQSDQLARGCIDALKQAGKRIPEDVAVIGHDNWKVLTESSRPPLTSIDNETEMIGRRAARYLMDAINGQPHHGVDYVPCRLVQRESTLPLD</sequence>
<dbReference type="PANTHER" id="PTHR30146:SF109">
    <property type="entry name" value="HTH-TYPE TRANSCRIPTIONAL REGULATOR GALS"/>
    <property type="match status" value="1"/>
</dbReference>
<keyword evidence="7" id="KW-1185">Reference proteome</keyword>
<dbReference type="PANTHER" id="PTHR30146">
    <property type="entry name" value="LACI-RELATED TRANSCRIPTIONAL REPRESSOR"/>
    <property type="match status" value="1"/>
</dbReference>
<dbReference type="SUPFAM" id="SSF47413">
    <property type="entry name" value="lambda repressor-like DNA-binding domains"/>
    <property type="match status" value="1"/>
</dbReference>
<dbReference type="Proteomes" id="UP000287533">
    <property type="component" value="Unassembled WGS sequence"/>
</dbReference>
<comment type="caution">
    <text evidence="6">The sequence shown here is derived from an EMBL/GenBank/DDBJ whole genome shotgun (WGS) entry which is preliminary data.</text>
</comment>
<dbReference type="RefSeq" id="WP_420897352.1">
    <property type="nucleotide sequence ID" value="NZ_QXGL01000010.1"/>
</dbReference>
<dbReference type="InterPro" id="IPR028082">
    <property type="entry name" value="Peripla_BP_I"/>
</dbReference>
<dbReference type="PROSITE" id="PS00356">
    <property type="entry name" value="HTH_LACI_1"/>
    <property type="match status" value="1"/>
</dbReference>
<keyword evidence="3" id="KW-0804">Transcription</keyword>
<dbReference type="CDD" id="cd06288">
    <property type="entry name" value="PBP1_sucrose_transcription_regulator"/>
    <property type="match status" value="1"/>
</dbReference>
<dbReference type="GO" id="GO:0000976">
    <property type="term" value="F:transcription cis-regulatory region binding"/>
    <property type="evidence" value="ECO:0007669"/>
    <property type="project" value="TreeGrafter"/>
</dbReference>
<dbReference type="InterPro" id="IPR000843">
    <property type="entry name" value="HTH_LacI"/>
</dbReference>
<dbReference type="SUPFAM" id="SSF53822">
    <property type="entry name" value="Periplasmic binding protein-like I"/>
    <property type="match status" value="1"/>
</dbReference>
<organism evidence="6 7">
    <name type="scientific">Bifidobacterium goeldii</name>
    <dbReference type="NCBI Taxonomy" id="2306975"/>
    <lineage>
        <taxon>Bacteria</taxon>
        <taxon>Bacillati</taxon>
        <taxon>Actinomycetota</taxon>
        <taxon>Actinomycetes</taxon>
        <taxon>Bifidobacteriales</taxon>
        <taxon>Bifidobacteriaceae</taxon>
        <taxon>Bifidobacterium</taxon>
    </lineage>
</organism>
<evidence type="ECO:0000256" key="2">
    <source>
        <dbReference type="ARBA" id="ARBA00023125"/>
    </source>
</evidence>
<proteinExistence type="predicted"/>
<dbReference type="InterPro" id="IPR010982">
    <property type="entry name" value="Lambda_DNA-bd_dom_sf"/>
</dbReference>
<dbReference type="SMART" id="SM00354">
    <property type="entry name" value="HTH_LACI"/>
    <property type="match status" value="1"/>
</dbReference>
<evidence type="ECO:0000313" key="6">
    <source>
        <dbReference type="EMBL" id="RSX51004.1"/>
    </source>
</evidence>
<evidence type="ECO:0000256" key="1">
    <source>
        <dbReference type="ARBA" id="ARBA00023015"/>
    </source>
</evidence>
<dbReference type="CDD" id="cd01392">
    <property type="entry name" value="HTH_LacI"/>
    <property type="match status" value="1"/>
</dbReference>
<feature type="domain" description="HTH lacI-type" evidence="5">
    <location>
        <begin position="34"/>
        <end position="88"/>
    </location>
</feature>
<dbReference type="EMBL" id="QXGL01000010">
    <property type="protein sequence ID" value="RSX51004.1"/>
    <property type="molecule type" value="Genomic_DNA"/>
</dbReference>
<protein>
    <submittedName>
        <fullName evidence="6">LacI family transcriptional regulator</fullName>
    </submittedName>
</protein>
<evidence type="ECO:0000313" key="7">
    <source>
        <dbReference type="Proteomes" id="UP000287533"/>
    </source>
</evidence>
<gene>
    <name evidence="6" type="ORF">D2E25_1940</name>
</gene>
<evidence type="ECO:0000259" key="5">
    <source>
        <dbReference type="PROSITE" id="PS50932"/>
    </source>
</evidence>
<accession>A0A430FDP3</accession>